<evidence type="ECO:0000256" key="10">
    <source>
        <dbReference type="SAM" id="Phobius"/>
    </source>
</evidence>
<feature type="transmembrane region" description="Helical" evidence="10">
    <location>
        <begin position="58"/>
        <end position="75"/>
    </location>
</feature>
<keyword evidence="10" id="KW-1133">Transmembrane helix</keyword>
<keyword evidence="7" id="KW-0067">ATP-binding</keyword>
<accession>A0A7X6MA92</accession>
<dbReference type="EC" id="2.7.13.3" evidence="2"/>
<evidence type="ECO:0000313" key="12">
    <source>
        <dbReference type="EMBL" id="NKY97636.1"/>
    </source>
</evidence>
<keyword evidence="10" id="KW-0472">Membrane</keyword>
<evidence type="ECO:0000256" key="6">
    <source>
        <dbReference type="ARBA" id="ARBA00022777"/>
    </source>
</evidence>
<evidence type="ECO:0000256" key="7">
    <source>
        <dbReference type="ARBA" id="ARBA00022840"/>
    </source>
</evidence>
<feature type="transmembrane region" description="Helical" evidence="10">
    <location>
        <begin position="428"/>
        <end position="450"/>
    </location>
</feature>
<evidence type="ECO:0000256" key="2">
    <source>
        <dbReference type="ARBA" id="ARBA00012438"/>
    </source>
</evidence>
<dbReference type="AlphaFoldDB" id="A0A7X6MA92"/>
<keyword evidence="8" id="KW-0902">Two-component regulatory system</keyword>
<evidence type="ECO:0000259" key="11">
    <source>
        <dbReference type="Pfam" id="PF07730"/>
    </source>
</evidence>
<feature type="region of interest" description="Disordered" evidence="9">
    <location>
        <begin position="345"/>
        <end position="364"/>
    </location>
</feature>
<proteinExistence type="predicted"/>
<name>A0A7X6MA92_9ACTN</name>
<organism evidence="12 13">
    <name type="scientific">Nocardiopsis alborubida</name>
    <dbReference type="NCBI Taxonomy" id="146802"/>
    <lineage>
        <taxon>Bacteria</taxon>
        <taxon>Bacillati</taxon>
        <taxon>Actinomycetota</taxon>
        <taxon>Actinomycetes</taxon>
        <taxon>Streptosporangiales</taxon>
        <taxon>Nocardiopsidaceae</taxon>
        <taxon>Nocardiopsis</taxon>
    </lineage>
</organism>
<dbReference type="InterPro" id="IPR050482">
    <property type="entry name" value="Sensor_HK_TwoCompSys"/>
</dbReference>
<evidence type="ECO:0000256" key="8">
    <source>
        <dbReference type="ARBA" id="ARBA00023012"/>
    </source>
</evidence>
<dbReference type="CDD" id="cd16917">
    <property type="entry name" value="HATPase_UhpB-NarQ-NarX-like"/>
    <property type="match status" value="1"/>
</dbReference>
<feature type="transmembrane region" description="Helical" evidence="10">
    <location>
        <begin position="115"/>
        <end position="137"/>
    </location>
</feature>
<dbReference type="PANTHER" id="PTHR24421:SF10">
    <property type="entry name" value="NITRATE_NITRITE SENSOR PROTEIN NARQ"/>
    <property type="match status" value="1"/>
</dbReference>
<dbReference type="GO" id="GO:0016020">
    <property type="term" value="C:membrane"/>
    <property type="evidence" value="ECO:0007669"/>
    <property type="project" value="InterPro"/>
</dbReference>
<gene>
    <name evidence="12" type="ORF">HGB44_08115</name>
</gene>
<dbReference type="GO" id="GO:0046983">
    <property type="term" value="F:protein dimerization activity"/>
    <property type="evidence" value="ECO:0007669"/>
    <property type="project" value="InterPro"/>
</dbReference>
<keyword evidence="5" id="KW-0547">Nucleotide-binding</keyword>
<feature type="transmembrane region" description="Helical" evidence="10">
    <location>
        <begin position="143"/>
        <end position="164"/>
    </location>
</feature>
<dbReference type="Gene3D" id="1.20.5.1930">
    <property type="match status" value="1"/>
</dbReference>
<keyword evidence="10" id="KW-0812">Transmembrane</keyword>
<evidence type="ECO:0000256" key="5">
    <source>
        <dbReference type="ARBA" id="ARBA00022741"/>
    </source>
</evidence>
<dbReference type="Gene3D" id="3.30.565.10">
    <property type="entry name" value="Histidine kinase-like ATPase, C-terminal domain"/>
    <property type="match status" value="1"/>
</dbReference>
<evidence type="ECO:0000256" key="9">
    <source>
        <dbReference type="SAM" id="MobiDB-lite"/>
    </source>
</evidence>
<dbReference type="RefSeq" id="WP_061078379.1">
    <property type="nucleotide sequence ID" value="NZ_JAAXPG010000006.1"/>
</dbReference>
<keyword evidence="6 12" id="KW-0418">Kinase</keyword>
<dbReference type="SUPFAM" id="SSF55874">
    <property type="entry name" value="ATPase domain of HSP90 chaperone/DNA topoisomerase II/histidine kinase"/>
    <property type="match status" value="1"/>
</dbReference>
<keyword evidence="13" id="KW-1185">Reference proteome</keyword>
<protein>
    <recommendedName>
        <fullName evidence="2">histidine kinase</fullName>
        <ecNumber evidence="2">2.7.13.3</ecNumber>
    </recommendedName>
</protein>
<evidence type="ECO:0000256" key="1">
    <source>
        <dbReference type="ARBA" id="ARBA00000085"/>
    </source>
</evidence>
<evidence type="ECO:0000256" key="4">
    <source>
        <dbReference type="ARBA" id="ARBA00022679"/>
    </source>
</evidence>
<comment type="catalytic activity">
    <reaction evidence="1">
        <text>ATP + protein L-histidine = ADP + protein N-phospho-L-histidine.</text>
        <dbReference type="EC" id="2.7.13.3"/>
    </reaction>
</comment>
<dbReference type="Pfam" id="PF07730">
    <property type="entry name" value="HisKA_3"/>
    <property type="match status" value="1"/>
</dbReference>
<keyword evidence="4" id="KW-0808">Transferase</keyword>
<dbReference type="Proteomes" id="UP000553209">
    <property type="component" value="Unassembled WGS sequence"/>
</dbReference>
<dbReference type="EMBL" id="JAAXPG010000006">
    <property type="protein sequence ID" value="NKY97636.1"/>
    <property type="molecule type" value="Genomic_DNA"/>
</dbReference>
<feature type="transmembrane region" description="Helical" evidence="10">
    <location>
        <begin position="81"/>
        <end position="108"/>
    </location>
</feature>
<keyword evidence="3" id="KW-0597">Phosphoprotein</keyword>
<dbReference type="GO" id="GO:0000155">
    <property type="term" value="F:phosphorelay sensor kinase activity"/>
    <property type="evidence" value="ECO:0007669"/>
    <property type="project" value="InterPro"/>
</dbReference>
<reference evidence="12 13" key="1">
    <citation type="submission" date="2020-04" db="EMBL/GenBank/DDBJ databases">
        <title>MicrobeNet Type strains.</title>
        <authorList>
            <person name="Nicholson A.C."/>
        </authorList>
    </citation>
    <scope>NUCLEOTIDE SEQUENCE [LARGE SCALE GENOMIC DNA]</scope>
    <source>
        <strain evidence="12 13">ATCC 23612</strain>
    </source>
</reference>
<feature type="transmembrane region" description="Helical" evidence="10">
    <location>
        <begin position="25"/>
        <end position="46"/>
    </location>
</feature>
<evidence type="ECO:0000256" key="3">
    <source>
        <dbReference type="ARBA" id="ARBA00022553"/>
    </source>
</evidence>
<sequence>MDLSVPRAGLRSALSPLGGWPTRGAVWRDVLFGAAIAALCLGEVSVRWLSGGMPAAEALATAGAAVALTALTVLLGRLYPLLALVVALLGSFWVYGFGILLLCVAYLAGRRLPTVWAALVLFTSATVLWTVVAALLWPDEPAGWTSMTATVSTMVFSVVLPWLVGVYRRQHVALAEAGWEHARQLQREHRLTVDEARLRERSRIAQDMHDSLGHELSLIALRAGALEVSPDLDGEHRRSAAELRVTAVNATHRLREIIGVLRADTEPAPMSPAGEGVPALVERVRDSGMRVVLVRDGETGGLPPMVDRAVHRVVQESLTNAAKYAPGADVTVWLTTSGERVEARVTNSAPSGPCPDTGPGGRRGLIGLRERVRLTGGSFAAGPDGDGGWEVCATMPLDGTAGAEPDEVGEAAQIDQLQLAARRRVRGWTLALALVPVVAAAVVVSTLGWISVTNMERATLTPEEFAALTVGDSQAEVEAVLPEDSVYMDAGMLEEDAVPPGAACSYYRGDSVLFGGEMTFYQLCFAEGRLLTKEEAPLR</sequence>
<feature type="domain" description="Signal transduction histidine kinase subgroup 3 dimerisation and phosphoacceptor" evidence="11">
    <location>
        <begin position="200"/>
        <end position="264"/>
    </location>
</feature>
<dbReference type="PANTHER" id="PTHR24421">
    <property type="entry name" value="NITRATE/NITRITE SENSOR PROTEIN NARX-RELATED"/>
    <property type="match status" value="1"/>
</dbReference>
<dbReference type="InterPro" id="IPR011712">
    <property type="entry name" value="Sig_transdc_His_kin_sub3_dim/P"/>
</dbReference>
<evidence type="ECO:0000313" key="13">
    <source>
        <dbReference type="Proteomes" id="UP000553209"/>
    </source>
</evidence>
<comment type="caution">
    <text evidence="12">The sequence shown here is derived from an EMBL/GenBank/DDBJ whole genome shotgun (WGS) entry which is preliminary data.</text>
</comment>
<dbReference type="GO" id="GO:0005524">
    <property type="term" value="F:ATP binding"/>
    <property type="evidence" value="ECO:0007669"/>
    <property type="project" value="UniProtKB-KW"/>
</dbReference>
<dbReference type="InterPro" id="IPR036890">
    <property type="entry name" value="HATPase_C_sf"/>
</dbReference>